<gene>
    <name evidence="2" type="ORF">SAMN06265338_11728</name>
</gene>
<feature type="transmembrane region" description="Helical" evidence="1">
    <location>
        <begin position="75"/>
        <end position="95"/>
    </location>
</feature>
<evidence type="ECO:0000313" key="3">
    <source>
        <dbReference type="Proteomes" id="UP000198418"/>
    </source>
</evidence>
<keyword evidence="3" id="KW-1185">Reference proteome</keyword>
<organism evidence="2 3">
    <name type="scientific">Rhodoblastus acidophilus</name>
    <name type="common">Rhodopseudomonas acidophila</name>
    <dbReference type="NCBI Taxonomy" id="1074"/>
    <lineage>
        <taxon>Bacteria</taxon>
        <taxon>Pseudomonadati</taxon>
        <taxon>Pseudomonadota</taxon>
        <taxon>Alphaproteobacteria</taxon>
        <taxon>Hyphomicrobiales</taxon>
        <taxon>Rhodoblastaceae</taxon>
        <taxon>Rhodoblastus</taxon>
    </lineage>
</organism>
<evidence type="ECO:0000256" key="1">
    <source>
        <dbReference type="SAM" id="Phobius"/>
    </source>
</evidence>
<sequence>MTFSFRALAGMSATLCLLLSAVWMLAPEFVLALWRIDAPEPALIVARRGAALFLGLGVMLFLVRDARKSPERDAISAGMAIACATLAALGFHEWLLQRAGAGVWLAIVTELALVAAFVRARLAP</sequence>
<dbReference type="AlphaFoldDB" id="A0A212S9N2"/>
<reference evidence="3" key="1">
    <citation type="submission" date="2017-06" db="EMBL/GenBank/DDBJ databases">
        <authorList>
            <person name="Varghese N."/>
            <person name="Submissions S."/>
        </authorList>
    </citation>
    <scope>NUCLEOTIDE SEQUENCE [LARGE SCALE GENOMIC DNA]</scope>
    <source>
        <strain evidence="3">DSM 137</strain>
    </source>
</reference>
<evidence type="ECO:0008006" key="4">
    <source>
        <dbReference type="Google" id="ProtNLM"/>
    </source>
</evidence>
<feature type="transmembrane region" description="Helical" evidence="1">
    <location>
        <begin position="101"/>
        <end position="118"/>
    </location>
</feature>
<feature type="transmembrane region" description="Helical" evidence="1">
    <location>
        <begin position="42"/>
        <end position="63"/>
    </location>
</feature>
<dbReference type="RefSeq" id="WP_088522276.1">
    <property type="nucleotide sequence ID" value="NZ_FYDG01000017.1"/>
</dbReference>
<name>A0A212S9N2_RHOAC</name>
<keyword evidence="1" id="KW-0472">Membrane</keyword>
<dbReference type="Proteomes" id="UP000198418">
    <property type="component" value="Unassembled WGS sequence"/>
</dbReference>
<protein>
    <recommendedName>
        <fullName evidence="4">DUF4345 domain-containing protein</fullName>
    </recommendedName>
</protein>
<accession>A0A212S9N2</accession>
<proteinExistence type="predicted"/>
<keyword evidence="1" id="KW-0812">Transmembrane</keyword>
<evidence type="ECO:0000313" key="2">
    <source>
        <dbReference type="EMBL" id="SNB81957.1"/>
    </source>
</evidence>
<dbReference type="OrthoDB" id="8776172at2"/>
<dbReference type="EMBL" id="FYDG01000017">
    <property type="protein sequence ID" value="SNB81957.1"/>
    <property type="molecule type" value="Genomic_DNA"/>
</dbReference>
<keyword evidence="1" id="KW-1133">Transmembrane helix</keyword>